<reference evidence="2" key="1">
    <citation type="submission" date="2016-06" db="UniProtKB">
        <authorList>
            <consortium name="WormBaseParasite"/>
        </authorList>
    </citation>
    <scope>IDENTIFICATION</scope>
</reference>
<protein>
    <submittedName>
        <fullName evidence="2">Uncharacterized protein</fullName>
    </submittedName>
</protein>
<sequence>MCLVQRFYTLKKGMRSFCSSGYCASDSGVSCGSISLSPLYPIQTIDLHNRFGLPPEFPLASSCSGIVHHLSGPSVCALPPPYCKQRGRGYGAPCGFKNRMDPISVASGRLLLSLRL</sequence>
<dbReference type="Proteomes" id="UP000050794">
    <property type="component" value="Unassembled WGS sequence"/>
</dbReference>
<proteinExistence type="predicted"/>
<accession>A0A183VCF2</accession>
<keyword evidence="1" id="KW-1185">Reference proteome</keyword>
<name>A0A183VCF2_TOXCA</name>
<evidence type="ECO:0000313" key="2">
    <source>
        <dbReference type="WBParaSite" id="TCNE_0001842601-mRNA-1"/>
    </source>
</evidence>
<dbReference type="WBParaSite" id="TCNE_0001842601-mRNA-1">
    <property type="protein sequence ID" value="TCNE_0001842601-mRNA-1"/>
    <property type="gene ID" value="TCNE_0001842601"/>
</dbReference>
<dbReference type="AlphaFoldDB" id="A0A183VCF2"/>
<evidence type="ECO:0000313" key="1">
    <source>
        <dbReference type="Proteomes" id="UP000050794"/>
    </source>
</evidence>
<organism evidence="1 2">
    <name type="scientific">Toxocara canis</name>
    <name type="common">Canine roundworm</name>
    <dbReference type="NCBI Taxonomy" id="6265"/>
    <lineage>
        <taxon>Eukaryota</taxon>
        <taxon>Metazoa</taxon>
        <taxon>Ecdysozoa</taxon>
        <taxon>Nematoda</taxon>
        <taxon>Chromadorea</taxon>
        <taxon>Rhabditida</taxon>
        <taxon>Spirurina</taxon>
        <taxon>Ascaridomorpha</taxon>
        <taxon>Ascaridoidea</taxon>
        <taxon>Toxocaridae</taxon>
        <taxon>Toxocara</taxon>
    </lineage>
</organism>